<keyword evidence="7" id="KW-0547">Nucleotide-binding</keyword>
<comment type="catalytic activity">
    <reaction evidence="13">
        <text>shikimate + ATP = 3-phosphoshikimate + ADP + H(+)</text>
        <dbReference type="Rhea" id="RHEA:13121"/>
        <dbReference type="ChEBI" id="CHEBI:15378"/>
        <dbReference type="ChEBI" id="CHEBI:30616"/>
        <dbReference type="ChEBI" id="CHEBI:36208"/>
        <dbReference type="ChEBI" id="CHEBI:145989"/>
        <dbReference type="ChEBI" id="CHEBI:456216"/>
        <dbReference type="EC" id="2.7.1.71"/>
    </reaction>
</comment>
<dbReference type="InterPro" id="IPR002893">
    <property type="entry name" value="Znf_MYND"/>
</dbReference>
<keyword evidence="9 18" id="KW-0418">Kinase</keyword>
<feature type="signal peptide" evidence="16">
    <location>
        <begin position="1"/>
        <end position="20"/>
    </location>
</feature>
<proteinExistence type="inferred from homology"/>
<dbReference type="PROSITE" id="PS50865">
    <property type="entry name" value="ZF_MYND_2"/>
    <property type="match status" value="1"/>
</dbReference>
<dbReference type="Pfam" id="PF01202">
    <property type="entry name" value="SKI"/>
    <property type="match status" value="1"/>
</dbReference>
<comment type="pathway">
    <text evidence="1">Metabolic intermediate biosynthesis; chorismate biosynthesis; chorismate from D-erythrose 4-phosphate and phosphoenolpyruvate: step 5/7.</text>
</comment>
<keyword evidence="5 18" id="KW-0808">Transferase</keyword>
<dbReference type="Gene3D" id="3.40.50.300">
    <property type="entry name" value="P-loop containing nucleotide triphosphate hydrolases"/>
    <property type="match status" value="1"/>
</dbReference>
<evidence type="ECO:0000256" key="5">
    <source>
        <dbReference type="ARBA" id="ARBA00022679"/>
    </source>
</evidence>
<keyword evidence="4" id="KW-0028">Amino-acid biosynthesis</keyword>
<evidence type="ECO:0000256" key="15">
    <source>
        <dbReference type="SAM" id="MobiDB-lite"/>
    </source>
</evidence>
<evidence type="ECO:0000256" key="6">
    <source>
        <dbReference type="ARBA" id="ARBA00022723"/>
    </source>
</evidence>
<dbReference type="InterPro" id="IPR000623">
    <property type="entry name" value="Shikimate_kinase/TSH1"/>
</dbReference>
<protein>
    <recommendedName>
        <fullName evidence="3">shikimate kinase</fullName>
        <ecNumber evidence="3">2.7.1.71</ecNumber>
    </recommendedName>
</protein>
<dbReference type="InterPro" id="IPR031322">
    <property type="entry name" value="Shikimate/glucono_kinase"/>
</dbReference>
<organism evidence="18 19">
    <name type="scientific">Skeletonema marinoi</name>
    <dbReference type="NCBI Taxonomy" id="267567"/>
    <lineage>
        <taxon>Eukaryota</taxon>
        <taxon>Sar</taxon>
        <taxon>Stramenopiles</taxon>
        <taxon>Ochrophyta</taxon>
        <taxon>Bacillariophyta</taxon>
        <taxon>Coscinodiscophyceae</taxon>
        <taxon>Thalassiosirophycidae</taxon>
        <taxon>Thalassiosirales</taxon>
        <taxon>Skeletonemataceae</taxon>
        <taxon>Skeletonema</taxon>
        <taxon>Skeletonema marinoi-dohrnii complex</taxon>
    </lineage>
</organism>
<reference evidence="18" key="1">
    <citation type="submission" date="2023-06" db="EMBL/GenBank/DDBJ databases">
        <title>Survivors Of The Sea: Transcriptome response of Skeletonema marinoi to long-term dormancy.</title>
        <authorList>
            <person name="Pinder M.I.M."/>
            <person name="Kourtchenko O."/>
            <person name="Robertson E.K."/>
            <person name="Larsson T."/>
            <person name="Maumus F."/>
            <person name="Osuna-Cruz C.M."/>
            <person name="Vancaester E."/>
            <person name="Stenow R."/>
            <person name="Vandepoele K."/>
            <person name="Ploug H."/>
            <person name="Bruchert V."/>
            <person name="Godhe A."/>
            <person name="Topel M."/>
        </authorList>
    </citation>
    <scope>NUCLEOTIDE SEQUENCE</scope>
    <source>
        <strain evidence="18">R05AC</strain>
    </source>
</reference>
<dbReference type="PROSITE" id="PS01360">
    <property type="entry name" value="ZF_MYND_1"/>
    <property type="match status" value="1"/>
</dbReference>
<dbReference type="SUPFAM" id="SSF144232">
    <property type="entry name" value="HIT/MYND zinc finger-like"/>
    <property type="match status" value="1"/>
</dbReference>
<keyword evidence="6" id="KW-0479">Metal-binding</keyword>
<keyword evidence="12" id="KW-0057">Aromatic amino acid biosynthesis</keyword>
<feature type="domain" description="MYND-type" evidence="17">
    <location>
        <begin position="310"/>
        <end position="348"/>
    </location>
</feature>
<dbReference type="GO" id="GO:0008652">
    <property type="term" value="P:amino acid biosynthetic process"/>
    <property type="evidence" value="ECO:0007669"/>
    <property type="project" value="UniProtKB-KW"/>
</dbReference>
<dbReference type="GO" id="GO:0005524">
    <property type="term" value="F:ATP binding"/>
    <property type="evidence" value="ECO:0007669"/>
    <property type="project" value="UniProtKB-KW"/>
</dbReference>
<evidence type="ECO:0000256" key="16">
    <source>
        <dbReference type="SAM" id="SignalP"/>
    </source>
</evidence>
<evidence type="ECO:0000256" key="10">
    <source>
        <dbReference type="ARBA" id="ARBA00022833"/>
    </source>
</evidence>
<evidence type="ECO:0000313" key="18">
    <source>
        <dbReference type="EMBL" id="KAK1741475.1"/>
    </source>
</evidence>
<keyword evidence="19" id="KW-1185">Reference proteome</keyword>
<dbReference type="HAMAP" id="MF_00109">
    <property type="entry name" value="Shikimate_kinase"/>
    <property type="match status" value="1"/>
</dbReference>
<feature type="chain" id="PRO_5042133661" description="shikimate kinase" evidence="16">
    <location>
        <begin position="21"/>
        <end position="533"/>
    </location>
</feature>
<keyword evidence="8 14" id="KW-0863">Zinc-finger</keyword>
<comment type="similarity">
    <text evidence="2">Belongs to the shikimate kinase family.</text>
</comment>
<dbReference type="InterPro" id="IPR027417">
    <property type="entry name" value="P-loop_NTPase"/>
</dbReference>
<dbReference type="GO" id="GO:0004765">
    <property type="term" value="F:shikimate kinase activity"/>
    <property type="evidence" value="ECO:0007669"/>
    <property type="project" value="UniProtKB-EC"/>
</dbReference>
<dbReference type="Proteomes" id="UP001224775">
    <property type="component" value="Unassembled WGS sequence"/>
</dbReference>
<comment type="caution">
    <text evidence="18">The sequence shown here is derived from an EMBL/GenBank/DDBJ whole genome shotgun (WGS) entry which is preliminary data.</text>
</comment>
<dbReference type="PANTHER" id="PTHR21087:SF16">
    <property type="entry name" value="SHIKIMATE KINASE 1, CHLOROPLASTIC"/>
    <property type="match status" value="1"/>
</dbReference>
<feature type="compositionally biased region" description="Acidic residues" evidence="15">
    <location>
        <begin position="49"/>
        <end position="60"/>
    </location>
</feature>
<dbReference type="GO" id="GO:0005829">
    <property type="term" value="C:cytosol"/>
    <property type="evidence" value="ECO:0007669"/>
    <property type="project" value="TreeGrafter"/>
</dbReference>
<evidence type="ECO:0000256" key="13">
    <source>
        <dbReference type="ARBA" id="ARBA00048567"/>
    </source>
</evidence>
<evidence type="ECO:0000256" key="7">
    <source>
        <dbReference type="ARBA" id="ARBA00022741"/>
    </source>
</evidence>
<dbReference type="CDD" id="cd00464">
    <property type="entry name" value="SK"/>
    <property type="match status" value="1"/>
</dbReference>
<dbReference type="GO" id="GO:0008270">
    <property type="term" value="F:zinc ion binding"/>
    <property type="evidence" value="ECO:0007669"/>
    <property type="project" value="UniProtKB-KW"/>
</dbReference>
<keyword evidence="10" id="KW-0862">Zinc</keyword>
<dbReference type="Pfam" id="PF01753">
    <property type="entry name" value="zf-MYND"/>
    <property type="match status" value="1"/>
</dbReference>
<dbReference type="EMBL" id="JATAAI010000013">
    <property type="protein sequence ID" value="KAK1741475.1"/>
    <property type="molecule type" value="Genomic_DNA"/>
</dbReference>
<evidence type="ECO:0000256" key="4">
    <source>
        <dbReference type="ARBA" id="ARBA00022605"/>
    </source>
</evidence>
<sequence>MMTHQRASLLLALLIGSALSFAPSPHTTVTLRRIQQSHSSTILNAGGFEWEDPTSDEADPGVENPFKNPSLLKSTDGDDSLKVDPARLLSPRLRGCNLYFIGMMGSGKSTVGDLVARRMGTYNFLDTDTILERAAGMSIPEVFEAEGEEAFRVAEAQVLDSVHAHVRIVVSTGGGLVMRNQNWSKLQTGLVVYLKVDPEVIMKRIEGTDRPLLQTDNPLETLQKLTEERKERYEQADVTVEIEEGMSVEDVADKCVRALHDFIDDNPPAWKQAKAKAAADGLDWTCPFNKDFYAARSKEILETIIEGKGCSHCHNKDVTTKRCTGCKFEKYCSVDCQKADWKKHKPTCKALRSATKEPSLFCRLLAGWDLMSDEALVKEMEHYSDLFIEEVVRVGRRSRLFPQENSINMGLTVICAEDDNNTVRLTATARFGTDDEMTADVHAVLFKTIDQGEEAIAKLYPPDDRMMMFPMFDPPPGEIVDDKKGLVVKYIIEFIDKLKARDIQVMSMTCGRGLPCLVDNSELRDRSIICMPG</sequence>
<keyword evidence="16" id="KW-0732">Signal</keyword>
<evidence type="ECO:0000256" key="3">
    <source>
        <dbReference type="ARBA" id="ARBA00012154"/>
    </source>
</evidence>
<evidence type="ECO:0000256" key="8">
    <source>
        <dbReference type="ARBA" id="ARBA00022771"/>
    </source>
</evidence>
<evidence type="ECO:0000313" key="19">
    <source>
        <dbReference type="Proteomes" id="UP001224775"/>
    </source>
</evidence>
<dbReference type="GO" id="GO:0009073">
    <property type="term" value="P:aromatic amino acid family biosynthetic process"/>
    <property type="evidence" value="ECO:0007669"/>
    <property type="project" value="UniProtKB-KW"/>
</dbReference>
<dbReference type="AlphaFoldDB" id="A0AAD8Y9G4"/>
<feature type="region of interest" description="Disordered" evidence="15">
    <location>
        <begin position="45"/>
        <end position="78"/>
    </location>
</feature>
<accession>A0AAD8Y9G4</accession>
<evidence type="ECO:0000256" key="1">
    <source>
        <dbReference type="ARBA" id="ARBA00004842"/>
    </source>
</evidence>
<gene>
    <name evidence="18" type="ORF">QTG54_007953</name>
</gene>
<dbReference type="Gene3D" id="6.10.140.2220">
    <property type="match status" value="1"/>
</dbReference>
<name>A0AAD8Y9G4_9STRA</name>
<evidence type="ECO:0000256" key="9">
    <source>
        <dbReference type="ARBA" id="ARBA00022777"/>
    </source>
</evidence>
<dbReference type="PROSITE" id="PS01128">
    <property type="entry name" value="SHIKIMATE_KINASE"/>
    <property type="match status" value="1"/>
</dbReference>
<evidence type="ECO:0000256" key="11">
    <source>
        <dbReference type="ARBA" id="ARBA00022840"/>
    </source>
</evidence>
<dbReference type="SUPFAM" id="SSF52540">
    <property type="entry name" value="P-loop containing nucleoside triphosphate hydrolases"/>
    <property type="match status" value="1"/>
</dbReference>
<evidence type="ECO:0000256" key="14">
    <source>
        <dbReference type="PROSITE-ProRule" id="PRU00134"/>
    </source>
</evidence>
<evidence type="ECO:0000256" key="2">
    <source>
        <dbReference type="ARBA" id="ARBA00006997"/>
    </source>
</evidence>
<dbReference type="PRINTS" id="PR01100">
    <property type="entry name" value="SHIKIMTKNASE"/>
</dbReference>
<keyword evidence="11" id="KW-0067">ATP-binding</keyword>
<evidence type="ECO:0000259" key="17">
    <source>
        <dbReference type="PROSITE" id="PS50865"/>
    </source>
</evidence>
<evidence type="ECO:0000256" key="12">
    <source>
        <dbReference type="ARBA" id="ARBA00023141"/>
    </source>
</evidence>
<dbReference type="InterPro" id="IPR023000">
    <property type="entry name" value="Shikimate_kinase_CS"/>
</dbReference>
<dbReference type="PANTHER" id="PTHR21087">
    <property type="entry name" value="SHIKIMATE KINASE"/>
    <property type="match status" value="1"/>
</dbReference>
<dbReference type="EC" id="2.7.1.71" evidence="3"/>